<name>A0A820CLA9_9BILA</name>
<evidence type="ECO:0000313" key="2">
    <source>
        <dbReference type="EMBL" id="CAF4210329.1"/>
    </source>
</evidence>
<accession>A0A820CLA9</accession>
<feature type="non-terminal residue" evidence="2">
    <location>
        <position position="1"/>
    </location>
</feature>
<dbReference type="EMBL" id="CAJOAX010023061">
    <property type="protein sequence ID" value="CAF4210329.1"/>
    <property type="molecule type" value="Genomic_DNA"/>
</dbReference>
<comment type="caution">
    <text evidence="2">The sequence shown here is derived from an EMBL/GenBank/DDBJ whole genome shotgun (WGS) entry which is preliminary data.</text>
</comment>
<evidence type="ECO:0000313" key="3">
    <source>
        <dbReference type="Proteomes" id="UP000663823"/>
    </source>
</evidence>
<organism evidence="2 3">
    <name type="scientific">Rotaria sordida</name>
    <dbReference type="NCBI Taxonomy" id="392033"/>
    <lineage>
        <taxon>Eukaryota</taxon>
        <taxon>Metazoa</taxon>
        <taxon>Spiralia</taxon>
        <taxon>Gnathifera</taxon>
        <taxon>Rotifera</taxon>
        <taxon>Eurotatoria</taxon>
        <taxon>Bdelloidea</taxon>
        <taxon>Philodinida</taxon>
        <taxon>Philodinidae</taxon>
        <taxon>Rotaria</taxon>
    </lineage>
</organism>
<feature type="compositionally biased region" description="Pro residues" evidence="1">
    <location>
        <begin position="1"/>
        <end position="11"/>
    </location>
</feature>
<sequence length="34" mass="3826">ERPPITPPRTPQPSIIREVKPKRPPPPADYANLP</sequence>
<protein>
    <submittedName>
        <fullName evidence="2">Uncharacterized protein</fullName>
    </submittedName>
</protein>
<dbReference type="AlphaFoldDB" id="A0A820CLA9"/>
<reference evidence="2" key="1">
    <citation type="submission" date="2021-02" db="EMBL/GenBank/DDBJ databases">
        <authorList>
            <person name="Nowell W R."/>
        </authorList>
    </citation>
    <scope>NUCLEOTIDE SEQUENCE</scope>
</reference>
<proteinExistence type="predicted"/>
<feature type="region of interest" description="Disordered" evidence="1">
    <location>
        <begin position="1"/>
        <end position="34"/>
    </location>
</feature>
<evidence type="ECO:0000256" key="1">
    <source>
        <dbReference type="SAM" id="MobiDB-lite"/>
    </source>
</evidence>
<gene>
    <name evidence="2" type="ORF">OTI717_LOCUS38953</name>
</gene>
<dbReference type="Proteomes" id="UP000663823">
    <property type="component" value="Unassembled WGS sequence"/>
</dbReference>
<feature type="non-terminal residue" evidence="2">
    <location>
        <position position="34"/>
    </location>
</feature>